<keyword evidence="4" id="KW-0949">S-adenosyl-L-methionine</keyword>
<feature type="domain" description="SAM-dependent MTase TRM10-type" evidence="11">
    <location>
        <begin position="220"/>
        <end position="414"/>
    </location>
</feature>
<dbReference type="AlphaFoldDB" id="A0A1W0XDX8"/>
<dbReference type="InterPro" id="IPR038459">
    <property type="entry name" value="MT_TRM10-typ_sf"/>
</dbReference>
<comment type="caution">
    <text evidence="12">The sequence shown here is derived from an EMBL/GenBank/DDBJ whole genome shotgun (WGS) entry which is preliminary data.</text>
</comment>
<dbReference type="GO" id="GO:0097745">
    <property type="term" value="P:mitochondrial tRNA 5'-end processing"/>
    <property type="evidence" value="ECO:0007669"/>
    <property type="project" value="TreeGrafter"/>
</dbReference>
<dbReference type="GO" id="GO:0000049">
    <property type="term" value="F:tRNA binding"/>
    <property type="evidence" value="ECO:0007669"/>
    <property type="project" value="TreeGrafter"/>
</dbReference>
<name>A0A1W0XDX8_HYPEX</name>
<keyword evidence="6" id="KW-0809">Transit peptide</keyword>
<dbReference type="InterPro" id="IPR025812">
    <property type="entry name" value="Trm10_C_MTase_dom"/>
</dbReference>
<evidence type="ECO:0000256" key="8">
    <source>
        <dbReference type="ARBA" id="ARBA00023128"/>
    </source>
</evidence>
<dbReference type="CDD" id="cd18102">
    <property type="entry name" value="Trm10_MRRP1"/>
    <property type="match status" value="1"/>
</dbReference>
<organism evidence="12 13">
    <name type="scientific">Hypsibius exemplaris</name>
    <name type="common">Freshwater tardigrade</name>
    <dbReference type="NCBI Taxonomy" id="2072580"/>
    <lineage>
        <taxon>Eukaryota</taxon>
        <taxon>Metazoa</taxon>
        <taxon>Ecdysozoa</taxon>
        <taxon>Tardigrada</taxon>
        <taxon>Eutardigrada</taxon>
        <taxon>Parachela</taxon>
        <taxon>Hypsibioidea</taxon>
        <taxon>Hypsibiidae</taxon>
        <taxon>Hypsibius</taxon>
    </lineage>
</organism>
<protein>
    <recommendedName>
        <fullName evidence="9">RNA (guanine-9-)-methyltransferase domain-containing protein 1</fullName>
    </recommendedName>
</protein>
<dbReference type="InterPro" id="IPR007356">
    <property type="entry name" value="tRNA_m1G_MeTrfase_euk"/>
</dbReference>
<dbReference type="GO" id="GO:0005739">
    <property type="term" value="C:mitochondrion"/>
    <property type="evidence" value="ECO:0007669"/>
    <property type="project" value="UniProtKB-SubCell"/>
</dbReference>
<keyword evidence="7" id="KW-0175">Coiled coil</keyword>
<reference evidence="13" key="1">
    <citation type="submission" date="2017-01" db="EMBL/GenBank/DDBJ databases">
        <title>Comparative genomics of anhydrobiosis in the tardigrade Hypsibius dujardini.</title>
        <authorList>
            <person name="Yoshida Y."/>
            <person name="Koutsovoulos G."/>
            <person name="Laetsch D."/>
            <person name="Stevens L."/>
            <person name="Kumar S."/>
            <person name="Horikawa D."/>
            <person name="Ishino K."/>
            <person name="Komine S."/>
            <person name="Tomita M."/>
            <person name="Blaxter M."/>
            <person name="Arakawa K."/>
        </authorList>
    </citation>
    <scope>NUCLEOTIDE SEQUENCE [LARGE SCALE GENOMIC DNA]</scope>
    <source>
        <strain evidence="13">Z151</strain>
    </source>
</reference>
<feature type="region of interest" description="Disordered" evidence="10">
    <location>
        <begin position="74"/>
        <end position="96"/>
    </location>
</feature>
<keyword evidence="13" id="KW-1185">Reference proteome</keyword>
<dbReference type="Proteomes" id="UP000192578">
    <property type="component" value="Unassembled WGS sequence"/>
</dbReference>
<dbReference type="GO" id="GO:0008168">
    <property type="term" value="F:methyltransferase activity"/>
    <property type="evidence" value="ECO:0007669"/>
    <property type="project" value="UniProtKB-KW"/>
</dbReference>
<sequence length="464" mass="53847">MLSPKPFKICHQTCLALWRKVPIQRCVHVAAAARNSAFSLPGHSSQSRQSNEGGRVIFRRSLLVWSSSPRFFSSEHSSADPPLPSPTSASSEQSGESMTFLKFDDLSEEEQKRFQMLQFELEILRQSGHPVPSKITEKEWRKVMALSSRFSRLKFFRFLFMNEMSDINLKKKKAQASILRQAHCDQIKAEISENPEIMRYGLSFNTMFPYIRDTDMLKTYNIRLAYARTLGQPIIFDVDYDNWMSQREQTNTATQIRDSYALNKESRDPFWLQICNCRMENETMKALKSALPNMGEPSCLIEYTTKSYLDIFPRSQLVYLTYNAEATLDRFNHDDIYIIGGLVDKTNPKPLSMAKAKREGLRMAKLPLDTYLRWAVGGKNLTLNQMMGIMLDMKQHGDWEQAFLKHIPKRKYLQPEDLIPNHPNPYHRRPSATMRVDGGRIGRPQEYQNHKRRQRGVLETLLSK</sequence>
<dbReference type="PANTHER" id="PTHR13563">
    <property type="entry name" value="TRNA (GUANINE-9-) METHYLTRANSFERASE"/>
    <property type="match status" value="1"/>
</dbReference>
<evidence type="ECO:0000256" key="4">
    <source>
        <dbReference type="ARBA" id="ARBA00022691"/>
    </source>
</evidence>
<evidence type="ECO:0000313" key="13">
    <source>
        <dbReference type="Proteomes" id="UP000192578"/>
    </source>
</evidence>
<evidence type="ECO:0000256" key="7">
    <source>
        <dbReference type="ARBA" id="ARBA00023054"/>
    </source>
</evidence>
<evidence type="ECO:0000256" key="2">
    <source>
        <dbReference type="ARBA" id="ARBA00022603"/>
    </source>
</evidence>
<evidence type="ECO:0000256" key="10">
    <source>
        <dbReference type="SAM" id="MobiDB-lite"/>
    </source>
</evidence>
<evidence type="ECO:0000256" key="3">
    <source>
        <dbReference type="ARBA" id="ARBA00022679"/>
    </source>
</evidence>
<feature type="compositionally biased region" description="Polar residues" evidence="10">
    <location>
        <begin position="86"/>
        <end position="96"/>
    </location>
</feature>
<dbReference type="GO" id="GO:0032259">
    <property type="term" value="P:methylation"/>
    <property type="evidence" value="ECO:0007669"/>
    <property type="project" value="UniProtKB-KW"/>
</dbReference>
<proteinExistence type="predicted"/>
<evidence type="ECO:0000256" key="5">
    <source>
        <dbReference type="ARBA" id="ARBA00022694"/>
    </source>
</evidence>
<evidence type="ECO:0000259" key="11">
    <source>
        <dbReference type="PROSITE" id="PS51675"/>
    </source>
</evidence>
<dbReference type="EMBL" id="MTYJ01000002">
    <property type="protein sequence ID" value="OQV25676.1"/>
    <property type="molecule type" value="Genomic_DNA"/>
</dbReference>
<dbReference type="PANTHER" id="PTHR13563:SF5">
    <property type="entry name" value="TRNA METHYLTRANSFERASE 10 HOMOLOG C"/>
    <property type="match status" value="1"/>
</dbReference>
<dbReference type="PROSITE" id="PS51675">
    <property type="entry name" value="SAM_MT_TRM10"/>
    <property type="match status" value="1"/>
</dbReference>
<dbReference type="OrthoDB" id="9976048at2759"/>
<gene>
    <name evidence="12" type="ORF">BV898_00608</name>
</gene>
<keyword evidence="5" id="KW-0819">tRNA processing</keyword>
<accession>A0A1W0XDX8</accession>
<dbReference type="GO" id="GO:0005654">
    <property type="term" value="C:nucleoplasm"/>
    <property type="evidence" value="ECO:0007669"/>
    <property type="project" value="TreeGrafter"/>
</dbReference>
<keyword evidence="2" id="KW-0489">Methyltransferase</keyword>
<comment type="subcellular location">
    <subcellularLocation>
        <location evidence="1">Mitochondrion</location>
    </subcellularLocation>
</comment>
<dbReference type="GO" id="GO:0070131">
    <property type="term" value="P:positive regulation of mitochondrial translation"/>
    <property type="evidence" value="ECO:0007669"/>
    <property type="project" value="TreeGrafter"/>
</dbReference>
<evidence type="ECO:0000256" key="6">
    <source>
        <dbReference type="ARBA" id="ARBA00022946"/>
    </source>
</evidence>
<dbReference type="InterPro" id="IPR028564">
    <property type="entry name" value="MT_TRM10-typ"/>
</dbReference>
<evidence type="ECO:0000256" key="9">
    <source>
        <dbReference type="ARBA" id="ARBA00029803"/>
    </source>
</evidence>
<keyword evidence="8" id="KW-0496">Mitochondrion</keyword>
<evidence type="ECO:0000313" key="12">
    <source>
        <dbReference type="EMBL" id="OQV25676.1"/>
    </source>
</evidence>
<keyword evidence="3" id="KW-0808">Transferase</keyword>
<evidence type="ECO:0000256" key="1">
    <source>
        <dbReference type="ARBA" id="ARBA00004173"/>
    </source>
</evidence>
<dbReference type="Gene3D" id="3.40.1280.30">
    <property type="match status" value="1"/>
</dbReference>